<evidence type="ECO:0000313" key="5">
    <source>
        <dbReference type="EMBL" id="TNC13244.1"/>
    </source>
</evidence>
<dbReference type="Proteomes" id="UP000305267">
    <property type="component" value="Unassembled WGS sequence"/>
</dbReference>
<keyword evidence="3" id="KW-0804">Transcription</keyword>
<dbReference type="Pfam" id="PF14525">
    <property type="entry name" value="AraC_binding_2"/>
    <property type="match status" value="1"/>
</dbReference>
<dbReference type="InterPro" id="IPR018060">
    <property type="entry name" value="HTH_AraC"/>
</dbReference>
<reference evidence="5 6" key="1">
    <citation type="submission" date="2019-06" db="EMBL/GenBank/DDBJ databases">
        <title>Genome of Methylobacterium sp. 17Sr1-39.</title>
        <authorList>
            <person name="Seo T."/>
        </authorList>
    </citation>
    <scope>NUCLEOTIDE SEQUENCE [LARGE SCALE GENOMIC DNA]</scope>
    <source>
        <strain evidence="5 6">17Sr1-39</strain>
    </source>
</reference>
<evidence type="ECO:0000313" key="6">
    <source>
        <dbReference type="Proteomes" id="UP000305267"/>
    </source>
</evidence>
<protein>
    <submittedName>
        <fullName evidence="5">Helix-turn-helix domain-containing protein</fullName>
    </submittedName>
</protein>
<dbReference type="GO" id="GO:0043565">
    <property type="term" value="F:sequence-specific DNA binding"/>
    <property type="evidence" value="ECO:0007669"/>
    <property type="project" value="InterPro"/>
</dbReference>
<keyword evidence="6" id="KW-1185">Reference proteome</keyword>
<dbReference type="Gene3D" id="1.10.10.60">
    <property type="entry name" value="Homeodomain-like"/>
    <property type="match status" value="1"/>
</dbReference>
<accession>A0A5C4LH08</accession>
<dbReference type="SMART" id="SM00342">
    <property type="entry name" value="HTH_ARAC"/>
    <property type="match status" value="1"/>
</dbReference>
<dbReference type="GO" id="GO:0003700">
    <property type="term" value="F:DNA-binding transcription factor activity"/>
    <property type="evidence" value="ECO:0007669"/>
    <property type="project" value="InterPro"/>
</dbReference>
<dbReference type="InterPro" id="IPR009057">
    <property type="entry name" value="Homeodomain-like_sf"/>
</dbReference>
<dbReference type="InterPro" id="IPR035418">
    <property type="entry name" value="AraC-bd_2"/>
</dbReference>
<dbReference type="PANTHER" id="PTHR46796">
    <property type="entry name" value="HTH-TYPE TRANSCRIPTIONAL ACTIVATOR RHAS-RELATED"/>
    <property type="match status" value="1"/>
</dbReference>
<dbReference type="InterPro" id="IPR020449">
    <property type="entry name" value="Tscrpt_reg_AraC-type_HTH"/>
</dbReference>
<dbReference type="InterPro" id="IPR050204">
    <property type="entry name" value="AraC_XylS_family_regulators"/>
</dbReference>
<evidence type="ECO:0000256" key="3">
    <source>
        <dbReference type="ARBA" id="ARBA00023163"/>
    </source>
</evidence>
<proteinExistence type="predicted"/>
<evidence type="ECO:0000256" key="2">
    <source>
        <dbReference type="ARBA" id="ARBA00023125"/>
    </source>
</evidence>
<dbReference type="PROSITE" id="PS01124">
    <property type="entry name" value="HTH_ARAC_FAMILY_2"/>
    <property type="match status" value="1"/>
</dbReference>
<dbReference type="PRINTS" id="PR00032">
    <property type="entry name" value="HTHARAC"/>
</dbReference>
<organism evidence="5 6">
    <name type="scientific">Methylobacterium terricola</name>
    <dbReference type="NCBI Taxonomy" id="2583531"/>
    <lineage>
        <taxon>Bacteria</taxon>
        <taxon>Pseudomonadati</taxon>
        <taxon>Pseudomonadota</taxon>
        <taxon>Alphaproteobacteria</taxon>
        <taxon>Hyphomicrobiales</taxon>
        <taxon>Methylobacteriaceae</taxon>
        <taxon>Methylobacterium</taxon>
    </lineage>
</organism>
<sequence length="436" mass="47495">MRASIAVVTSTALTCRRRIASARETRDSSCRVADIVGLPPPSVASSQPAGRPSCSDGSWRLACDRQPLPVSGIGIACGHADASRVTGVARWRRTPRTRAATMPEGPVMASLNVSPPSPASPPAAITTFDTNVLAEKYRFSYWRDAICAHLSPSETTRMGPEQPFAARMRKVALGKVNVCDIRFSPMASRRDAACLRRMPDDDVFVALMKTGTGRLVQDDRCALASVGDLVIYDSARPFLWEFEQDTRMIIARIARRQMASRLPDLAHLAARIIRPDQPLASTIAHTMTDIVALEAPLSESCSQRLGSSFLELLAASLEASLTAPGRRVADEDLVRQAKTFLLAHIEDPDLDLATVANRLGVSLRTLCRAFAADGTTAIRWLWQQRLELAHRLLAEGQARNVGQVVMQCGFSDFSHFSRAFKKAYGVMPKSVLRAAG</sequence>
<dbReference type="Pfam" id="PF12833">
    <property type="entry name" value="HTH_18"/>
    <property type="match status" value="1"/>
</dbReference>
<dbReference type="PANTHER" id="PTHR46796:SF6">
    <property type="entry name" value="ARAC SUBFAMILY"/>
    <property type="match status" value="1"/>
</dbReference>
<dbReference type="EMBL" id="VDDA01000004">
    <property type="protein sequence ID" value="TNC13244.1"/>
    <property type="molecule type" value="Genomic_DNA"/>
</dbReference>
<dbReference type="AlphaFoldDB" id="A0A5C4LH08"/>
<dbReference type="SUPFAM" id="SSF46689">
    <property type="entry name" value="Homeodomain-like"/>
    <property type="match status" value="1"/>
</dbReference>
<name>A0A5C4LH08_9HYPH</name>
<keyword evidence="2" id="KW-0238">DNA-binding</keyword>
<keyword evidence="1" id="KW-0805">Transcription regulation</keyword>
<dbReference type="OrthoDB" id="252470at2"/>
<gene>
    <name evidence="5" type="ORF">FF100_10460</name>
</gene>
<evidence type="ECO:0000259" key="4">
    <source>
        <dbReference type="PROSITE" id="PS01124"/>
    </source>
</evidence>
<evidence type="ECO:0000256" key="1">
    <source>
        <dbReference type="ARBA" id="ARBA00023015"/>
    </source>
</evidence>
<comment type="caution">
    <text evidence="5">The sequence shown here is derived from an EMBL/GenBank/DDBJ whole genome shotgun (WGS) entry which is preliminary data.</text>
</comment>
<feature type="domain" description="HTH araC/xylS-type" evidence="4">
    <location>
        <begin position="335"/>
        <end position="434"/>
    </location>
</feature>